<dbReference type="EMBL" id="OX459946">
    <property type="protein sequence ID" value="CAI9152770.1"/>
    <property type="molecule type" value="Genomic_DNA"/>
</dbReference>
<feature type="region of interest" description="Disordered" evidence="1">
    <location>
        <begin position="69"/>
        <end position="93"/>
    </location>
</feature>
<dbReference type="Proteomes" id="UP001176941">
    <property type="component" value="Chromosome 10"/>
</dbReference>
<evidence type="ECO:0000256" key="1">
    <source>
        <dbReference type="SAM" id="MobiDB-lite"/>
    </source>
</evidence>
<keyword evidence="3" id="KW-1185">Reference proteome</keyword>
<evidence type="ECO:0000313" key="2">
    <source>
        <dbReference type="EMBL" id="CAI9152770.1"/>
    </source>
</evidence>
<protein>
    <submittedName>
        <fullName evidence="2">Uncharacterized protein</fullName>
    </submittedName>
</protein>
<evidence type="ECO:0000313" key="3">
    <source>
        <dbReference type="Proteomes" id="UP001176941"/>
    </source>
</evidence>
<name>A0ABN8XTQ3_RANTA</name>
<gene>
    <name evidence="2" type="ORF">MRATA1EN1_LOCUS1732</name>
</gene>
<proteinExistence type="predicted"/>
<accession>A0ABN8XTQ3</accession>
<reference evidence="2" key="1">
    <citation type="submission" date="2023-04" db="EMBL/GenBank/DDBJ databases">
        <authorList>
            <consortium name="ELIXIR-Norway"/>
        </authorList>
    </citation>
    <scope>NUCLEOTIDE SEQUENCE [LARGE SCALE GENOMIC DNA]</scope>
</reference>
<sequence length="102" mass="11469">MRWSRREKLGKAISCNKSNQDDSFFLPESLQQNRKQLLMLIYVSPANRNSTHSVYTSFSVRAESLLGLSPRPKEDDGTLEAGRRVPPLPGVKNGEILTYSST</sequence>
<organism evidence="2 3">
    <name type="scientific">Rangifer tarandus platyrhynchus</name>
    <name type="common">Svalbard reindeer</name>
    <dbReference type="NCBI Taxonomy" id="3082113"/>
    <lineage>
        <taxon>Eukaryota</taxon>
        <taxon>Metazoa</taxon>
        <taxon>Chordata</taxon>
        <taxon>Craniata</taxon>
        <taxon>Vertebrata</taxon>
        <taxon>Euteleostomi</taxon>
        <taxon>Mammalia</taxon>
        <taxon>Eutheria</taxon>
        <taxon>Laurasiatheria</taxon>
        <taxon>Artiodactyla</taxon>
        <taxon>Ruminantia</taxon>
        <taxon>Pecora</taxon>
        <taxon>Cervidae</taxon>
        <taxon>Odocoileinae</taxon>
        <taxon>Rangifer</taxon>
    </lineage>
</organism>